<dbReference type="EMBL" id="CP029553">
    <property type="protein sequence ID" value="AWN47144.1"/>
    <property type="molecule type" value="Genomic_DNA"/>
</dbReference>
<dbReference type="RefSeq" id="WP_109959475.1">
    <property type="nucleotide sequence ID" value="NZ_CP029553.1"/>
</dbReference>
<sequence>MTLPATLTELRALPLFDSLPAGCIAHPVADNEAAPHLRLGEFAVIDTVDRDPIHGELFVIRYRSPVYDLGYRDRIVQTNLRVYRSPAGEDVRWWACPYQRPRSLDELHQWLNEGRMVGLSDGPYCPGMLEEKLVGRVVGLLASAVEGPRLALPRRSRR</sequence>
<proteinExistence type="predicted"/>
<dbReference type="OrthoDB" id="8456474at2"/>
<dbReference type="KEGG" id="mtea:DK419_13155"/>
<evidence type="ECO:0000313" key="1">
    <source>
        <dbReference type="EMBL" id="AWN47144.1"/>
    </source>
</evidence>
<dbReference type="AlphaFoldDB" id="A0A2U8WLM3"/>
<organism evidence="1 2">
    <name type="scientific">Methylobacterium terrae</name>
    <dbReference type="NCBI Taxonomy" id="2202827"/>
    <lineage>
        <taxon>Bacteria</taxon>
        <taxon>Pseudomonadati</taxon>
        <taxon>Pseudomonadota</taxon>
        <taxon>Alphaproteobacteria</taxon>
        <taxon>Hyphomicrobiales</taxon>
        <taxon>Methylobacteriaceae</taxon>
        <taxon>Methylobacterium</taxon>
    </lineage>
</organism>
<dbReference type="Proteomes" id="UP000245444">
    <property type="component" value="Chromosome"/>
</dbReference>
<gene>
    <name evidence="1" type="ORF">DK419_13155</name>
</gene>
<accession>A0A2U8WLM3</accession>
<keyword evidence="2" id="KW-1185">Reference proteome</keyword>
<reference evidence="1 2" key="1">
    <citation type="submission" date="2018-05" db="EMBL/GenBank/DDBJ databases">
        <title>Complete Genome Sequence of Methylobacterium sp. 17Sr1-28.</title>
        <authorList>
            <person name="Srinivasan S."/>
        </authorList>
    </citation>
    <scope>NUCLEOTIDE SEQUENCE [LARGE SCALE GENOMIC DNA]</scope>
    <source>
        <strain evidence="1 2">17Sr1-28</strain>
    </source>
</reference>
<name>A0A2U8WLM3_9HYPH</name>
<protein>
    <submittedName>
        <fullName evidence="1">Uncharacterized protein</fullName>
    </submittedName>
</protein>
<evidence type="ECO:0000313" key="2">
    <source>
        <dbReference type="Proteomes" id="UP000245444"/>
    </source>
</evidence>